<comment type="caution">
    <text evidence="1">The sequence shown here is derived from an EMBL/GenBank/DDBJ whole genome shotgun (WGS) entry which is preliminary data.</text>
</comment>
<evidence type="ECO:0000313" key="2">
    <source>
        <dbReference type="Proteomes" id="UP001432322"/>
    </source>
</evidence>
<feature type="non-terminal residue" evidence="1">
    <location>
        <position position="105"/>
    </location>
</feature>
<evidence type="ECO:0000313" key="1">
    <source>
        <dbReference type="EMBL" id="GMT26689.1"/>
    </source>
</evidence>
<gene>
    <name evidence="1" type="ORF">PFISCL1PPCAC_17986</name>
</gene>
<dbReference type="InterPro" id="IPR000884">
    <property type="entry name" value="TSP1_rpt"/>
</dbReference>
<dbReference type="PANTHER" id="PTHR31936:SF2">
    <property type="entry name" value="FLO11 DOMAIN-CONTAINING PROTEIN"/>
    <property type="match status" value="1"/>
</dbReference>
<keyword evidence="2" id="KW-1185">Reference proteome</keyword>
<dbReference type="PANTHER" id="PTHR31936">
    <property type="entry name" value="PROTEIN CBG18744"/>
    <property type="match status" value="1"/>
</dbReference>
<dbReference type="PROSITE" id="PS50092">
    <property type="entry name" value="TSP1"/>
    <property type="match status" value="1"/>
</dbReference>
<reference evidence="1" key="1">
    <citation type="submission" date="2023-10" db="EMBL/GenBank/DDBJ databases">
        <title>Genome assembly of Pristionchus species.</title>
        <authorList>
            <person name="Yoshida K."/>
            <person name="Sommer R.J."/>
        </authorList>
    </citation>
    <scope>NUCLEOTIDE SEQUENCE</scope>
    <source>
        <strain evidence="1">RS5133</strain>
    </source>
</reference>
<organism evidence="1 2">
    <name type="scientific">Pristionchus fissidentatus</name>
    <dbReference type="NCBI Taxonomy" id="1538716"/>
    <lineage>
        <taxon>Eukaryota</taxon>
        <taxon>Metazoa</taxon>
        <taxon>Ecdysozoa</taxon>
        <taxon>Nematoda</taxon>
        <taxon>Chromadorea</taxon>
        <taxon>Rhabditida</taxon>
        <taxon>Rhabditina</taxon>
        <taxon>Diplogasteromorpha</taxon>
        <taxon>Diplogasteroidea</taxon>
        <taxon>Neodiplogasteridae</taxon>
        <taxon>Pristionchus</taxon>
    </lineage>
</organism>
<proteinExistence type="predicted"/>
<dbReference type="Proteomes" id="UP001432322">
    <property type="component" value="Unassembled WGS sequence"/>
</dbReference>
<sequence>TTTTTVKTTTTTIKTTKKKKKKKTTTATTTTTQKPTTAIIDVWTEWVTTGHCLTTCGSCNVAHRTRTCKYASYGCTCSSDVGPCGIALCPWPTPTCCGQYIKCLN</sequence>
<accession>A0AAV5W440</accession>
<name>A0AAV5W440_9BILA</name>
<protein>
    <submittedName>
        <fullName evidence="1">Uncharacterized protein</fullName>
    </submittedName>
</protein>
<feature type="non-terminal residue" evidence="1">
    <location>
        <position position="1"/>
    </location>
</feature>
<dbReference type="AlphaFoldDB" id="A0AAV5W440"/>
<dbReference type="EMBL" id="BTSY01000005">
    <property type="protein sequence ID" value="GMT26689.1"/>
    <property type="molecule type" value="Genomic_DNA"/>
</dbReference>